<dbReference type="SMART" id="SM00244">
    <property type="entry name" value="PHB"/>
    <property type="match status" value="1"/>
</dbReference>
<dbReference type="Pfam" id="PF01145">
    <property type="entry name" value="Band_7"/>
    <property type="match status" value="1"/>
</dbReference>
<comment type="caution">
    <text evidence="8">The sequence shown here is derived from an EMBL/GenBank/DDBJ whole genome shotgun (WGS) entry which is preliminary data.</text>
</comment>
<evidence type="ECO:0000259" key="7">
    <source>
        <dbReference type="SMART" id="SM00244"/>
    </source>
</evidence>
<dbReference type="PANTHER" id="PTHR23222:SF1">
    <property type="entry name" value="PROHIBITIN-2"/>
    <property type="match status" value="1"/>
</dbReference>
<dbReference type="GO" id="GO:0005743">
    <property type="term" value="C:mitochondrial inner membrane"/>
    <property type="evidence" value="ECO:0007669"/>
    <property type="project" value="UniProtKB-SubCell"/>
</dbReference>
<dbReference type="InterPro" id="IPR001107">
    <property type="entry name" value="Band_7"/>
</dbReference>
<dbReference type="PANTHER" id="PTHR23222">
    <property type="entry name" value="PROHIBITIN"/>
    <property type="match status" value="1"/>
</dbReference>
<evidence type="ECO:0000256" key="2">
    <source>
        <dbReference type="ARBA" id="ARBA00022792"/>
    </source>
</evidence>
<dbReference type="Gene3D" id="3.30.479.30">
    <property type="entry name" value="Band 7 domain"/>
    <property type="match status" value="1"/>
</dbReference>
<reference evidence="8" key="1">
    <citation type="journal article" date="2015" name="Nature">
        <title>Complex archaea that bridge the gap between prokaryotes and eukaryotes.</title>
        <authorList>
            <person name="Spang A."/>
            <person name="Saw J.H."/>
            <person name="Jorgensen S.L."/>
            <person name="Zaremba-Niedzwiedzka K."/>
            <person name="Martijn J."/>
            <person name="Lind A.E."/>
            <person name="van Eijk R."/>
            <person name="Schleper C."/>
            <person name="Guy L."/>
            <person name="Ettema T.J."/>
        </authorList>
    </citation>
    <scope>NUCLEOTIDE SEQUENCE</scope>
</reference>
<dbReference type="AlphaFoldDB" id="A0A0F9WJT9"/>
<evidence type="ECO:0000256" key="1">
    <source>
        <dbReference type="ARBA" id="ARBA00004273"/>
    </source>
</evidence>
<dbReference type="EMBL" id="LAZR01000001">
    <property type="protein sequence ID" value="KKO12813.1"/>
    <property type="molecule type" value="Genomic_DNA"/>
</dbReference>
<gene>
    <name evidence="8" type="ORF">LCGC14_0008300</name>
</gene>
<feature type="compositionally biased region" description="Acidic residues" evidence="5">
    <location>
        <begin position="309"/>
        <end position="323"/>
    </location>
</feature>
<name>A0A0F9WJT9_9ZZZZ</name>
<sequence length="334" mass="38151">MKKYLHAVFMRFRYGFIFTVLILLFLLIILWDKIVYKVPDGHEGVIWHSFRFPWAPNYHSELAGEGLAFIWPWDKFYLYDIRLKTHNETYQVVSQEGLHFEIEMTFRWRVVGENLVELNQTVGLDYLQSMLIPEIGSVLRHVVADYRAEALYTVARNAVQAEIYEEVTSSSLPNHIGSRATQEPGITIVLQDTLMTRIELPETLQVAIESKLAEAEMVEQYEFRVERERLESERKQIEAEGIRNFQETVAPAITDSYLQWRGIEATLQLAESDNAKVVVIGNSANGLPLILDTGDGARRPAASILDSVIEPDSDTETDPETNNETDQTGAAQQQ</sequence>
<dbReference type="SUPFAM" id="SSF117892">
    <property type="entry name" value="Band 7/SPFH domain"/>
    <property type="match status" value="1"/>
</dbReference>
<dbReference type="GO" id="GO:0007005">
    <property type="term" value="P:mitochondrion organization"/>
    <property type="evidence" value="ECO:0007669"/>
    <property type="project" value="TreeGrafter"/>
</dbReference>
<keyword evidence="4 6" id="KW-0472">Membrane</keyword>
<dbReference type="InterPro" id="IPR036013">
    <property type="entry name" value="Band_7/SPFH_dom_sf"/>
</dbReference>
<dbReference type="InterPro" id="IPR000163">
    <property type="entry name" value="Prohibitin"/>
</dbReference>
<feature type="region of interest" description="Disordered" evidence="5">
    <location>
        <begin position="302"/>
        <end position="334"/>
    </location>
</feature>
<keyword evidence="2" id="KW-0999">Mitochondrion inner membrane</keyword>
<evidence type="ECO:0000256" key="3">
    <source>
        <dbReference type="ARBA" id="ARBA00023128"/>
    </source>
</evidence>
<protein>
    <recommendedName>
        <fullName evidence="7">Band 7 domain-containing protein</fullName>
    </recommendedName>
</protein>
<organism evidence="8">
    <name type="scientific">marine sediment metagenome</name>
    <dbReference type="NCBI Taxonomy" id="412755"/>
    <lineage>
        <taxon>unclassified sequences</taxon>
        <taxon>metagenomes</taxon>
        <taxon>ecological metagenomes</taxon>
    </lineage>
</organism>
<comment type="subcellular location">
    <subcellularLocation>
        <location evidence="1">Mitochondrion inner membrane</location>
    </subcellularLocation>
</comment>
<accession>A0A0F9WJT9</accession>
<keyword evidence="6" id="KW-0812">Transmembrane</keyword>
<evidence type="ECO:0000256" key="6">
    <source>
        <dbReference type="SAM" id="Phobius"/>
    </source>
</evidence>
<keyword evidence="6" id="KW-1133">Transmembrane helix</keyword>
<dbReference type="CDD" id="cd03401">
    <property type="entry name" value="SPFH_prohibitin"/>
    <property type="match status" value="1"/>
</dbReference>
<proteinExistence type="predicted"/>
<feature type="transmembrane region" description="Helical" evidence="6">
    <location>
        <begin position="12"/>
        <end position="31"/>
    </location>
</feature>
<feature type="domain" description="Band 7" evidence="7">
    <location>
        <begin position="33"/>
        <end position="212"/>
    </location>
</feature>
<evidence type="ECO:0000256" key="5">
    <source>
        <dbReference type="SAM" id="MobiDB-lite"/>
    </source>
</evidence>
<keyword evidence="3" id="KW-0496">Mitochondrion</keyword>
<evidence type="ECO:0000313" key="8">
    <source>
        <dbReference type="EMBL" id="KKO12813.1"/>
    </source>
</evidence>
<evidence type="ECO:0000256" key="4">
    <source>
        <dbReference type="ARBA" id="ARBA00023136"/>
    </source>
</evidence>